<evidence type="ECO:0000256" key="1">
    <source>
        <dbReference type="SAM" id="MobiDB-lite"/>
    </source>
</evidence>
<feature type="region of interest" description="Disordered" evidence="1">
    <location>
        <begin position="165"/>
        <end position="185"/>
    </location>
</feature>
<protein>
    <recommendedName>
        <fullName evidence="4">Acetyltransferase</fullName>
    </recommendedName>
</protein>
<name>A0ABS1PPV2_9ACTN</name>
<gene>
    <name evidence="2" type="ORF">JK364_18860</name>
</gene>
<evidence type="ECO:0008006" key="4">
    <source>
        <dbReference type="Google" id="ProtNLM"/>
    </source>
</evidence>
<evidence type="ECO:0000313" key="3">
    <source>
        <dbReference type="Proteomes" id="UP000621510"/>
    </source>
</evidence>
<evidence type="ECO:0000313" key="2">
    <source>
        <dbReference type="EMBL" id="MBL1114438.1"/>
    </source>
</evidence>
<accession>A0ABS1PPV2</accession>
<dbReference type="RefSeq" id="WP_201852293.1">
    <property type="nucleotide sequence ID" value="NZ_JAERRG010000007.1"/>
</dbReference>
<sequence>MTAPLPPMPSHWHCYRWTGERRTYDDESARRPPHLVVEDIPPQEWQRIAAASPAFMASDVPPLEVPHWLLRPARMIKATFEAPDKAAAWYRHQISELSPSFLTDHDKAPSRQAEWFAMVDDRLSWGGDVVGGWYLRGTGFASIQVVACSTNRIRPTIPCPMGRKAGSAAGGGSAFPARPAVPTAG</sequence>
<dbReference type="EMBL" id="JAERRG010000007">
    <property type="protein sequence ID" value="MBL1114438.1"/>
    <property type="molecule type" value="Genomic_DNA"/>
</dbReference>
<keyword evidence="3" id="KW-1185">Reference proteome</keyword>
<organism evidence="2 3">
    <name type="scientific">Streptomyces endocoffeicus</name>
    <dbReference type="NCBI Taxonomy" id="2898945"/>
    <lineage>
        <taxon>Bacteria</taxon>
        <taxon>Bacillati</taxon>
        <taxon>Actinomycetota</taxon>
        <taxon>Actinomycetes</taxon>
        <taxon>Kitasatosporales</taxon>
        <taxon>Streptomycetaceae</taxon>
        <taxon>Streptomyces</taxon>
    </lineage>
</organism>
<proteinExistence type="predicted"/>
<dbReference type="Proteomes" id="UP000621510">
    <property type="component" value="Unassembled WGS sequence"/>
</dbReference>
<reference evidence="2 3" key="1">
    <citation type="submission" date="2021-01" db="EMBL/GenBank/DDBJ databases">
        <title>WGS of actinomycetes isolated from Thailand.</title>
        <authorList>
            <person name="Thawai C."/>
        </authorList>
    </citation>
    <scope>NUCLEOTIDE SEQUENCE [LARGE SCALE GENOMIC DNA]</scope>
    <source>
        <strain evidence="2 3">CA3R110</strain>
    </source>
</reference>
<comment type="caution">
    <text evidence="2">The sequence shown here is derived from an EMBL/GenBank/DDBJ whole genome shotgun (WGS) entry which is preliminary data.</text>
</comment>